<dbReference type="Proteomes" id="UP000780801">
    <property type="component" value="Unassembled WGS sequence"/>
</dbReference>
<proteinExistence type="predicted"/>
<comment type="caution">
    <text evidence="1">The sequence shown here is derived from an EMBL/GenBank/DDBJ whole genome shotgun (WGS) entry which is preliminary data.</text>
</comment>
<name>A0A9P6FM93_9FUNG</name>
<gene>
    <name evidence="1" type="ORF">BGW38_006076</name>
</gene>
<dbReference type="AlphaFoldDB" id="A0A9P6FM93"/>
<evidence type="ECO:0000313" key="2">
    <source>
        <dbReference type="Proteomes" id="UP000780801"/>
    </source>
</evidence>
<protein>
    <submittedName>
        <fullName evidence="1">Uncharacterized protein</fullName>
    </submittedName>
</protein>
<accession>A0A9P6FM93</accession>
<feature type="non-terminal residue" evidence="1">
    <location>
        <position position="181"/>
    </location>
</feature>
<reference evidence="1" key="1">
    <citation type="journal article" date="2020" name="Fungal Divers.">
        <title>Resolving the Mortierellaceae phylogeny through synthesis of multi-gene phylogenetics and phylogenomics.</title>
        <authorList>
            <person name="Vandepol N."/>
            <person name="Liber J."/>
            <person name="Desiro A."/>
            <person name="Na H."/>
            <person name="Kennedy M."/>
            <person name="Barry K."/>
            <person name="Grigoriev I.V."/>
            <person name="Miller A.N."/>
            <person name="O'Donnell K."/>
            <person name="Stajich J.E."/>
            <person name="Bonito G."/>
        </authorList>
    </citation>
    <scope>NUCLEOTIDE SEQUENCE</scope>
    <source>
        <strain evidence="1">KOD1015</strain>
    </source>
</reference>
<dbReference type="EMBL" id="JAABOA010003874">
    <property type="protein sequence ID" value="KAF9578235.1"/>
    <property type="molecule type" value="Genomic_DNA"/>
</dbReference>
<organism evidence="1 2">
    <name type="scientific">Lunasporangiospora selenospora</name>
    <dbReference type="NCBI Taxonomy" id="979761"/>
    <lineage>
        <taxon>Eukaryota</taxon>
        <taxon>Fungi</taxon>
        <taxon>Fungi incertae sedis</taxon>
        <taxon>Mucoromycota</taxon>
        <taxon>Mortierellomycotina</taxon>
        <taxon>Mortierellomycetes</taxon>
        <taxon>Mortierellales</taxon>
        <taxon>Mortierellaceae</taxon>
        <taxon>Lunasporangiospora</taxon>
    </lineage>
</organism>
<evidence type="ECO:0000313" key="1">
    <source>
        <dbReference type="EMBL" id="KAF9578235.1"/>
    </source>
</evidence>
<keyword evidence="2" id="KW-1185">Reference proteome</keyword>
<sequence>MLRDITLDTWSDSNYALSTSKTEAMARIYSLRKPRDIQSRSLYASFSGPHMLMSNRDAESRLSKFIDCHGDQDIAYTLGYPIQPFVHSHLKELHIDFHWNYLNAEILLYLLAWFTPNLTSLRMKFPSECDKNEDAAFFRLFKVIQVADKIVASRNASEATIVGNNEANSIPRLGLQLTKVK</sequence>